<organism evidence="7">
    <name type="scientific">Naegleria gruberi</name>
    <name type="common">Amoeba</name>
    <dbReference type="NCBI Taxonomy" id="5762"/>
    <lineage>
        <taxon>Eukaryota</taxon>
        <taxon>Discoba</taxon>
        <taxon>Heterolobosea</taxon>
        <taxon>Tetramitia</taxon>
        <taxon>Eutetramitia</taxon>
        <taxon>Vahlkampfiidae</taxon>
        <taxon>Naegleria</taxon>
    </lineage>
</organism>
<dbReference type="SUPFAM" id="SSF49899">
    <property type="entry name" value="Concanavalin A-like lectins/glucanases"/>
    <property type="match status" value="1"/>
</dbReference>
<dbReference type="InterPro" id="IPR018325">
    <property type="entry name" value="Rad4/PNGase_transGLS-fold"/>
</dbReference>
<dbReference type="InterPro" id="IPR002931">
    <property type="entry name" value="Transglutaminase-like"/>
</dbReference>
<feature type="region of interest" description="Disordered" evidence="4">
    <location>
        <begin position="1"/>
        <end position="21"/>
    </location>
</feature>
<name>D2V850_NAEGR</name>
<dbReference type="RefSeq" id="XP_002679728.1">
    <property type="nucleotide sequence ID" value="XM_002679682.1"/>
</dbReference>
<dbReference type="PROSITE" id="PS51396">
    <property type="entry name" value="PUL"/>
    <property type="match status" value="1"/>
</dbReference>
<dbReference type="GO" id="GO:0005829">
    <property type="term" value="C:cytosol"/>
    <property type="evidence" value="ECO:0007669"/>
    <property type="project" value="TreeGrafter"/>
</dbReference>
<dbReference type="SMART" id="SM00460">
    <property type="entry name" value="TGc"/>
    <property type="match status" value="1"/>
</dbReference>
<dbReference type="GO" id="GO:0005634">
    <property type="term" value="C:nucleus"/>
    <property type="evidence" value="ECO:0007669"/>
    <property type="project" value="TreeGrafter"/>
</dbReference>
<comment type="similarity">
    <text evidence="1">Belongs to the transglutaminase-like superfamily. PNGase family.</text>
</comment>
<sequence>MLGQQQSDSERKFLSRLISSQKQSQQYVDEGLKAKARALIPVDQIHERAQEKYKMKKENDPNSNPLLERFIIQELLNWFKSDFFKWVNNPPCDHCQATNTNGMGGVAPNASEQQNLAGIVELYSCPNCRQTTRFPRYNYVGKLLETRRGRCGEWAQCFTLMASAMGYEARYVLDWTDHVWTEVYLDGWCHADSCEGTLDSPMMYEAGWQKKLSYIIAFSAEEVIDVTKRYTQNFYSDDFQQRRRAQGISEPWLESTLKNINEQLHVFMPPYRSTFLKNRQTKEKDQIEQKQKSSSDLTLEEQRGRISGSEEWKKSRGETGKTSCDDDSCPVPQYKLEQSVVDSLKLYTNKIEVNKKTNSLSCLGNCRVLNDNSIIITENKTSQCGSIVFNDQLDVRDMVIEFSFQLTKNGTGADGFALIMHSNDNAAQMGAPGSGMGYEGIPNSIAIEFDTYQTFDRTRDPDSNHISIQTRYDKPNSAHHDYSLKCTTSLPITLSDGKIHNCQLLIQGGKLSIILEKEYLILKDVSVDFERVFGKGKKFRIGLTASTGGLSEEHKIVNWSILTKTTSTSYVLFDQVNIAGVEKKLKELISREPSPTITDIQVQSLLNVSGWKITEISLVNSILRQWKFENLFPIIDLLRIAIVNNKTVSDTFSKLFIQNQKDHLLLNIFNKTSEATVENSYAYCLVSLRLINNLFKERLGRVYVNKFTDKILEQLTESKIFTLQPTSKPAYRQTYGALLHNLSLLFVNELPDEEMMVRLFSTSFEMLEKEISREDFDESACQYAIKSLTILLKVDSKEQPTDEEDSIMHGLALSMDIHSLVLKLKTRNLANVDLCSLLNSLEKQFGN</sequence>
<feature type="domain" description="PUL" evidence="5">
    <location>
        <begin position="563"/>
        <end position="837"/>
    </location>
</feature>
<dbReference type="PANTHER" id="PTHR12143">
    <property type="entry name" value="PEPTIDE N-GLYCANASE PNGASE -RELATED"/>
    <property type="match status" value="1"/>
</dbReference>
<evidence type="ECO:0000256" key="1">
    <source>
        <dbReference type="ARBA" id="ARBA00009390"/>
    </source>
</evidence>
<dbReference type="GO" id="GO:0006516">
    <property type="term" value="P:glycoprotein catabolic process"/>
    <property type="evidence" value="ECO:0007669"/>
    <property type="project" value="TreeGrafter"/>
</dbReference>
<reference evidence="6 7" key="1">
    <citation type="journal article" date="2010" name="Cell">
        <title>The genome of Naegleria gruberi illuminates early eukaryotic versatility.</title>
        <authorList>
            <person name="Fritz-Laylin L.K."/>
            <person name="Prochnik S.E."/>
            <person name="Ginger M.L."/>
            <person name="Dacks J.B."/>
            <person name="Carpenter M.L."/>
            <person name="Field M.C."/>
            <person name="Kuo A."/>
            <person name="Paredez A."/>
            <person name="Chapman J."/>
            <person name="Pham J."/>
            <person name="Shu S."/>
            <person name="Neupane R."/>
            <person name="Cipriano M."/>
            <person name="Mancuso J."/>
            <person name="Tu H."/>
            <person name="Salamov A."/>
            <person name="Lindquist E."/>
            <person name="Shapiro H."/>
            <person name="Lucas S."/>
            <person name="Grigoriev I.V."/>
            <person name="Cande W.Z."/>
            <person name="Fulton C."/>
            <person name="Rokhsar D.S."/>
            <person name="Dawson S.C."/>
        </authorList>
    </citation>
    <scope>NUCLEOTIDE SEQUENCE [LARGE SCALE GENOMIC DNA]</scope>
    <source>
        <strain evidence="6 7">NEG-M</strain>
    </source>
</reference>
<dbReference type="SUPFAM" id="SSF54001">
    <property type="entry name" value="Cysteine proteinases"/>
    <property type="match status" value="1"/>
</dbReference>
<dbReference type="InterPro" id="IPR038765">
    <property type="entry name" value="Papain-like_cys_pep_sf"/>
</dbReference>
<protein>
    <submittedName>
        <fullName evidence="6">Peptide N-glycanase</fullName>
    </submittedName>
</protein>
<dbReference type="Gene3D" id="2.20.25.10">
    <property type="match status" value="1"/>
</dbReference>
<dbReference type="InterPro" id="IPR050883">
    <property type="entry name" value="PNGase"/>
</dbReference>
<feature type="compositionally biased region" description="Basic and acidic residues" evidence="4">
    <location>
        <begin position="280"/>
        <end position="293"/>
    </location>
</feature>
<dbReference type="Pfam" id="PF03835">
    <property type="entry name" value="Rad4"/>
    <property type="match status" value="1"/>
</dbReference>
<dbReference type="EMBL" id="GG738856">
    <property type="protein sequence ID" value="EFC46984.1"/>
    <property type="molecule type" value="Genomic_DNA"/>
</dbReference>
<keyword evidence="7" id="KW-1185">Reference proteome</keyword>
<feature type="region of interest" description="Disordered" evidence="4">
    <location>
        <begin position="279"/>
        <end position="328"/>
    </location>
</feature>
<evidence type="ECO:0000259" key="5">
    <source>
        <dbReference type="PROSITE" id="PS51396"/>
    </source>
</evidence>
<dbReference type="InterPro" id="IPR011989">
    <property type="entry name" value="ARM-like"/>
</dbReference>
<dbReference type="STRING" id="5762.D2V850"/>
<evidence type="ECO:0000256" key="2">
    <source>
        <dbReference type="ARBA" id="ARBA00022723"/>
    </source>
</evidence>
<evidence type="ECO:0000313" key="6">
    <source>
        <dbReference type="EMBL" id="EFC46984.1"/>
    </source>
</evidence>
<dbReference type="OrthoDB" id="409136at2759"/>
<dbReference type="KEGG" id="ngr:NAEGRDRAFT_78963"/>
<dbReference type="Gene3D" id="1.25.10.10">
    <property type="entry name" value="Leucine-rich Repeat Variant"/>
    <property type="match status" value="1"/>
</dbReference>
<dbReference type="eggNOG" id="KOG0909">
    <property type="taxonomic scope" value="Eukaryota"/>
</dbReference>
<dbReference type="Pfam" id="PF01841">
    <property type="entry name" value="Transglut_core"/>
    <property type="match status" value="1"/>
</dbReference>
<dbReference type="AlphaFoldDB" id="D2V850"/>
<dbReference type="Proteomes" id="UP000006671">
    <property type="component" value="Unassembled WGS sequence"/>
</dbReference>
<dbReference type="InterPro" id="IPR013320">
    <property type="entry name" value="ConA-like_dom_sf"/>
</dbReference>
<dbReference type="Gene3D" id="3.10.620.30">
    <property type="match status" value="1"/>
</dbReference>
<dbReference type="Gene3D" id="2.60.120.200">
    <property type="match status" value="1"/>
</dbReference>
<dbReference type="PANTHER" id="PTHR12143:SF19">
    <property type="entry name" value="PEPTIDE-N(4)-(N-ACETYL-BETA-GLUCOSAMINYL)ASPARAGINE AMIDASE"/>
    <property type="match status" value="1"/>
</dbReference>
<feature type="compositionally biased region" description="Basic and acidic residues" evidence="4">
    <location>
        <begin position="300"/>
        <end position="319"/>
    </location>
</feature>
<evidence type="ECO:0000256" key="3">
    <source>
        <dbReference type="ARBA" id="ARBA00022833"/>
    </source>
</evidence>
<dbReference type="CDD" id="cd01951">
    <property type="entry name" value="lectin_L-type"/>
    <property type="match status" value="1"/>
</dbReference>
<dbReference type="Pfam" id="PF18483">
    <property type="entry name" value="Lectin_L-type_dom"/>
    <property type="match status" value="1"/>
</dbReference>
<evidence type="ECO:0000256" key="4">
    <source>
        <dbReference type="SAM" id="MobiDB-lite"/>
    </source>
</evidence>
<dbReference type="GO" id="GO:0000224">
    <property type="term" value="F:peptide-N4-(N-acetyl-beta-glucosaminyl)asparagine amidase activity"/>
    <property type="evidence" value="ECO:0007669"/>
    <property type="project" value="TreeGrafter"/>
</dbReference>
<dbReference type="Pfam" id="PF08324">
    <property type="entry name" value="PUL"/>
    <property type="match status" value="1"/>
</dbReference>
<dbReference type="GeneID" id="8850410"/>
<keyword evidence="3" id="KW-0862">Zinc</keyword>
<dbReference type="InterPro" id="IPR056573">
    <property type="entry name" value="Lectin_L-type_dom"/>
</dbReference>
<evidence type="ECO:0000313" key="7">
    <source>
        <dbReference type="Proteomes" id="UP000006671"/>
    </source>
</evidence>
<proteinExistence type="inferred from homology"/>
<gene>
    <name evidence="6" type="ORF">NAEGRDRAFT_78963</name>
</gene>
<dbReference type="VEuPathDB" id="AmoebaDB:NAEGRDRAFT_78963"/>
<dbReference type="InterPro" id="IPR013535">
    <property type="entry name" value="PUL_dom"/>
</dbReference>
<accession>D2V850</accession>
<dbReference type="InParanoid" id="D2V850"/>
<keyword evidence="2" id="KW-0479">Metal-binding</keyword>
<dbReference type="GO" id="GO:0046872">
    <property type="term" value="F:metal ion binding"/>
    <property type="evidence" value="ECO:0007669"/>
    <property type="project" value="UniProtKB-KW"/>
</dbReference>